<dbReference type="InterPro" id="IPR036396">
    <property type="entry name" value="Cyt_P450_sf"/>
</dbReference>
<feature type="transmembrane region" description="Helical" evidence="12">
    <location>
        <begin position="1252"/>
        <end position="1272"/>
    </location>
</feature>
<dbReference type="Pfam" id="PF00067">
    <property type="entry name" value="p450"/>
    <property type="match status" value="1"/>
</dbReference>
<keyword evidence="3 12" id="KW-0812">Transmembrane</keyword>
<sequence>MSESHNGSKAIWYFAYGSNTRSSVMRGRGIVPLDAQPVVVLSHRLCFDIFGIPYAEPAFASIVPFMLDATIDSPSGQAIPPVHGVAYLLTRDDYRRLVLSEGAGVGYDEITVRARIMSLEETGQDCEILAHTLQAKYPWRPNRAPSARYMNLIIDGANEFNLPDSYKSYLQSLPVLSDLDEALVRARRLLRQVPLIDGHNDFPFMIRGLFSNNLNNSTLEHFPIGQTDIARLRQGMVGGQFWSAYVPCPKPSESSSEEPSLECLRQTLQQIDVIHCMIERYPSTFGFAQSMADVWRVFHSGRIASLIGIEGLHQIANSPSVLRMLHRLGVRYATLTHTRNNQYCDSATDQALHHGLSEIGKRMIGEMNRVGMLIDLSHTSEKAQRDVLECSKAPVIFSHSACAALVPHVRNVTDDILHMLKNNGGVLMICFLRELVDPAEGQKATCAQVVDHIVYAAEMIGYDHVGIGSDFDGMLQGPEGLDEVSDFPQLVAQLLQRGISEYNVEKIIGLNVLRVLQQVEDSAFQAQTMDTRDRLCDDIKPMWTAEQRKILNETSNLNTPLLSILRTDPRTGKARVGSMPLAMCGALMTASVSIWKGYLRRYTEELVKLDTRSSTRMETLQNTSEWAAPHVPAYVPDFEYRYVAVFGLLVGYATWRWLLKPGFLRREITVLISRVLDFYLTRRYPIHQLETGKPLPGRRYQWPNGQGDAGKFIDGIENRDKWAQAHGQIYRVWAGMKPEIVLQKPEHVKLVFRDSDRHSKAVNNDSGYLMGEVLGKCLGLISGGQWSVLRGVSEQAFRHSTATSHLSLIHGRVRSYLENCPSMRAGLIDPVEDFKFLPFFIIGDILYGEMTRQMEEALREMAPIRERLFQFVIGGGLARFAWSQYLPTEAGRVLKQFQTRWISFNQAAYRRARELKATETPIYQLFEAVDRGTITADNAYQTLDEMLFANLDVTMGSLSWNPVFLAAHPDVQAELYKSITQAEQDDGLEMAAYLQNNSTYLAACILESARLKPLAAFSVPQAAPTERILDGYLVPAGTNFVVDAYALNVEHEFWGADRHEYRPSRFVDLSPSQTRYHLWRFGFGPRQCLGKYVADLIIRVFIVHLVRNWKLGLEQGEGTDSRHWERDMDTWITHPKIKLTQAHQTSEKQQTSSKEIRPDVSAAISPKASATEEPSREIKLTGPRLGAVFTVLCLAVFLVALDNTIISTAIPRITDEFQALDDVGWYGSSYLLTTCMFQLVFGKLYGYFPIKLVFLAGVVIFEIGSAVCGAAPTSTALIVGRAIAGLGASGIFQGAMVIVAYSVDPHKRPMYNGIFGSIYGISSIVGPLLGGAFTSHATWRWCFYINLPIGGVVIVILALFLQVAPIAQSEPNRKTLIQHMDPLGIVTFLPAIVFLLLALQWGGTTYPWSNARIIALFILAGLLLAIFIGLQLKLQENAMVPPRVICMLPIAYSSVFMILFSGAYFTIVYYLPIWFQAIKGASAVNSGIMCLPMMLSMVLFSFITGGGVTATGKSLPFFILATTLSTIGAGLVTTLKTDTGHPKWIGYQVLVGAGVGMGVQLPVITAQAVLPAPDIPVGTAIVTFCQTFSGAIFVAVSQALFANRLRSGILAAVSGISPSIVQQIGATNLDAVIDQEHMPAVRKVYNEALVSTWYLAVALFGASVVIVGTMALKVRK</sequence>
<keyword evidence="6" id="KW-0645">Protease</keyword>
<dbReference type="GO" id="GO:0016705">
    <property type="term" value="F:oxidoreductase activity, acting on paired donors, with incorporation or reduction of molecular oxygen"/>
    <property type="evidence" value="ECO:0007669"/>
    <property type="project" value="InterPro"/>
</dbReference>
<evidence type="ECO:0000256" key="4">
    <source>
        <dbReference type="ARBA" id="ARBA00022723"/>
    </source>
</evidence>
<keyword evidence="4 10" id="KW-0479">Metal-binding</keyword>
<feature type="transmembrane region" description="Helical" evidence="12">
    <location>
        <begin position="1547"/>
        <end position="1570"/>
    </location>
</feature>
<name>A0A0C1E1F0_ASPUT</name>
<feature type="transmembrane region" description="Helical" evidence="12">
    <location>
        <begin position="1278"/>
        <end position="1301"/>
    </location>
</feature>
<dbReference type="SUPFAM" id="SSF51556">
    <property type="entry name" value="Metallo-dependent hydrolases"/>
    <property type="match status" value="1"/>
</dbReference>
<evidence type="ECO:0000256" key="1">
    <source>
        <dbReference type="ARBA" id="ARBA00004141"/>
    </source>
</evidence>
<dbReference type="SUPFAM" id="SSF103473">
    <property type="entry name" value="MFS general substrate transporter"/>
    <property type="match status" value="1"/>
</dbReference>
<feature type="transmembrane region" description="Helical" evidence="12">
    <location>
        <begin position="1653"/>
        <end position="1672"/>
    </location>
</feature>
<protein>
    <recommendedName>
        <fullName evidence="13">Major facilitator superfamily (MFS) profile domain-containing protein</fullName>
    </recommendedName>
</protein>
<comment type="caution">
    <text evidence="14">The sequence shown here is derived from an EMBL/GenBank/DDBJ whole genome shotgun (WGS) entry which is preliminary data.</text>
</comment>
<feature type="transmembrane region" description="Helical" evidence="12">
    <location>
        <begin position="1483"/>
        <end position="1503"/>
    </location>
</feature>
<feature type="transmembrane region" description="Helical" evidence="12">
    <location>
        <begin position="1343"/>
        <end position="1361"/>
    </location>
</feature>
<feature type="transmembrane region" description="Helical" evidence="12">
    <location>
        <begin position="1444"/>
        <end position="1471"/>
    </location>
</feature>
<feature type="transmembrane region" description="Helical" evidence="12">
    <location>
        <begin position="1515"/>
        <end position="1535"/>
    </location>
</feature>
<dbReference type="InterPro" id="IPR002401">
    <property type="entry name" value="Cyt_P450_E_grp-I"/>
</dbReference>
<dbReference type="EMBL" id="JOMC01000195">
    <property type="protein sequence ID" value="KIA75382.1"/>
    <property type="molecule type" value="Genomic_DNA"/>
</dbReference>
<keyword evidence="15" id="KW-1185">Reference proteome</keyword>
<dbReference type="GO" id="GO:0020037">
    <property type="term" value="F:heme binding"/>
    <property type="evidence" value="ECO:0007669"/>
    <property type="project" value="InterPro"/>
</dbReference>
<evidence type="ECO:0000256" key="6">
    <source>
        <dbReference type="ARBA" id="ARBA00022997"/>
    </source>
</evidence>
<feature type="region of interest" description="Disordered" evidence="11">
    <location>
        <begin position="1141"/>
        <end position="1170"/>
    </location>
</feature>
<dbReference type="GO" id="GO:0004497">
    <property type="term" value="F:monooxygenase activity"/>
    <property type="evidence" value="ECO:0007669"/>
    <property type="project" value="InterPro"/>
</dbReference>
<dbReference type="InterPro" id="IPR008257">
    <property type="entry name" value="Pept_M19"/>
</dbReference>
<dbReference type="PANTHER" id="PTHR23501:SF199">
    <property type="entry name" value="MFS EFFLUX TRANSPORTER INPD-RELATED"/>
    <property type="match status" value="1"/>
</dbReference>
<dbReference type="CDD" id="cd17502">
    <property type="entry name" value="MFS_Azr1_MDR_like"/>
    <property type="match status" value="1"/>
</dbReference>
<dbReference type="Pfam" id="PF01244">
    <property type="entry name" value="Peptidase_M19"/>
    <property type="match status" value="1"/>
</dbReference>
<dbReference type="InterPro" id="IPR017972">
    <property type="entry name" value="Cyt_P450_CS"/>
</dbReference>
<dbReference type="InterPro" id="IPR011701">
    <property type="entry name" value="MFS"/>
</dbReference>
<dbReference type="SUPFAM" id="SSF48264">
    <property type="entry name" value="Cytochrome P450"/>
    <property type="match status" value="1"/>
</dbReference>
<feature type="compositionally biased region" description="Polar residues" evidence="11">
    <location>
        <begin position="1141"/>
        <end position="1153"/>
    </location>
</feature>
<evidence type="ECO:0000256" key="9">
    <source>
        <dbReference type="ARBA" id="ARBA00023136"/>
    </source>
</evidence>
<dbReference type="Gene3D" id="3.20.20.140">
    <property type="entry name" value="Metal-dependent hydrolases"/>
    <property type="match status" value="1"/>
</dbReference>
<evidence type="ECO:0000313" key="15">
    <source>
        <dbReference type="Proteomes" id="UP000053475"/>
    </source>
</evidence>
<feature type="domain" description="Major facilitator superfamily (MFS) profile" evidence="13">
    <location>
        <begin position="1188"/>
        <end position="1675"/>
    </location>
</feature>
<dbReference type="Gene3D" id="1.10.630.10">
    <property type="entry name" value="Cytochrome P450"/>
    <property type="match status" value="1"/>
</dbReference>
<keyword evidence="7" id="KW-0560">Oxidoreductase</keyword>
<keyword evidence="8 10" id="KW-0408">Iron</keyword>
<dbReference type="GO" id="GO:0006508">
    <property type="term" value="P:proteolysis"/>
    <property type="evidence" value="ECO:0007669"/>
    <property type="project" value="InterPro"/>
</dbReference>
<dbReference type="CDD" id="cd01301">
    <property type="entry name" value="rDP_like"/>
    <property type="match status" value="1"/>
</dbReference>
<keyword evidence="9 12" id="KW-0472">Membrane</keyword>
<evidence type="ECO:0000256" key="8">
    <source>
        <dbReference type="ARBA" id="ARBA00023004"/>
    </source>
</evidence>
<evidence type="ECO:0000259" key="13">
    <source>
        <dbReference type="PROSITE" id="PS50850"/>
    </source>
</evidence>
<feature type="transmembrane region" description="Helical" evidence="12">
    <location>
        <begin position="1185"/>
        <end position="1205"/>
    </location>
</feature>
<reference evidence="14 15" key="1">
    <citation type="submission" date="2014-11" db="EMBL/GenBank/DDBJ databases">
        <title>Genomics derived discovery of secondary metabolites biosynthetic gene clusters in Aspergillus ustus.</title>
        <authorList>
            <person name="Pi B."/>
            <person name="Dai F."/>
            <person name="Song X."/>
            <person name="Zhu C."/>
            <person name="Li H."/>
            <person name="Yu D."/>
        </authorList>
    </citation>
    <scope>NUCLEOTIDE SEQUENCE [LARGE SCALE GENOMIC DNA]</scope>
    <source>
        <strain evidence="14 15">3.3904</strain>
    </source>
</reference>
<dbReference type="PROSITE" id="PS00086">
    <property type="entry name" value="CYTOCHROME_P450"/>
    <property type="match status" value="1"/>
</dbReference>
<comment type="subcellular location">
    <subcellularLocation>
        <location evidence="1">Membrane</location>
        <topology evidence="1">Multi-pass membrane protein</topology>
    </subcellularLocation>
</comment>
<dbReference type="InterPro" id="IPR036259">
    <property type="entry name" value="MFS_trans_sf"/>
</dbReference>
<keyword evidence="5 12" id="KW-1133">Transmembrane helix</keyword>
<evidence type="ECO:0000313" key="14">
    <source>
        <dbReference type="EMBL" id="KIA75382.1"/>
    </source>
</evidence>
<dbReference type="GO" id="GO:0022857">
    <property type="term" value="F:transmembrane transporter activity"/>
    <property type="evidence" value="ECO:0007669"/>
    <property type="project" value="InterPro"/>
</dbReference>
<dbReference type="FunFam" id="1.20.1250.20:FF:000196">
    <property type="entry name" value="MFS toxin efflux pump (AflT)"/>
    <property type="match status" value="1"/>
</dbReference>
<dbReference type="MEROPS" id="M19.013"/>
<dbReference type="PROSITE" id="PS50850">
    <property type="entry name" value="MFS"/>
    <property type="match status" value="1"/>
</dbReference>
<feature type="transmembrane region" description="Helical" evidence="12">
    <location>
        <begin position="1413"/>
        <end position="1432"/>
    </location>
</feature>
<evidence type="ECO:0000256" key="12">
    <source>
        <dbReference type="SAM" id="Phobius"/>
    </source>
</evidence>
<keyword evidence="10" id="KW-0349">Heme</keyword>
<dbReference type="GO" id="GO:0070573">
    <property type="term" value="F:metallodipeptidase activity"/>
    <property type="evidence" value="ECO:0007669"/>
    <property type="project" value="InterPro"/>
</dbReference>
<accession>A0A0C1E1F0</accession>
<feature type="transmembrane region" description="Helical" evidence="12">
    <location>
        <begin position="1313"/>
        <end position="1337"/>
    </location>
</feature>
<dbReference type="Proteomes" id="UP000053475">
    <property type="component" value="Unassembled WGS sequence"/>
</dbReference>
<dbReference type="InterPro" id="IPR032466">
    <property type="entry name" value="Metal_Hydrolase"/>
</dbReference>
<dbReference type="FunFam" id="1.20.1720.10:FF:000012">
    <property type="entry name" value="MFS toxin efflux pump (AflT)"/>
    <property type="match status" value="1"/>
</dbReference>
<evidence type="ECO:0000256" key="3">
    <source>
        <dbReference type="ARBA" id="ARBA00022692"/>
    </source>
</evidence>
<dbReference type="Pfam" id="PF07690">
    <property type="entry name" value="MFS_1"/>
    <property type="match status" value="1"/>
</dbReference>
<dbReference type="CDD" id="cd06661">
    <property type="entry name" value="GGCT_like"/>
    <property type="match status" value="1"/>
</dbReference>
<evidence type="ECO:0000256" key="5">
    <source>
        <dbReference type="ARBA" id="ARBA00022989"/>
    </source>
</evidence>
<feature type="transmembrane region" description="Helical" evidence="12">
    <location>
        <begin position="1577"/>
        <end position="1601"/>
    </location>
</feature>
<dbReference type="PROSITE" id="PS51365">
    <property type="entry name" value="RENAL_DIPEPTIDASE_2"/>
    <property type="match status" value="1"/>
</dbReference>
<proteinExistence type="inferred from homology"/>
<dbReference type="Gene3D" id="1.20.1250.20">
    <property type="entry name" value="MFS general substrate transporter like domains"/>
    <property type="match status" value="1"/>
</dbReference>
<feature type="transmembrane region" description="Helical" evidence="12">
    <location>
        <begin position="1382"/>
        <end position="1401"/>
    </location>
</feature>
<evidence type="ECO:0000256" key="2">
    <source>
        <dbReference type="ARBA" id="ARBA00007520"/>
    </source>
</evidence>
<dbReference type="GO" id="GO:0005506">
    <property type="term" value="F:iron ion binding"/>
    <property type="evidence" value="ECO:0007669"/>
    <property type="project" value="InterPro"/>
</dbReference>
<feature type="binding site" description="axial binding residue" evidence="10">
    <location>
        <position position="1088"/>
    </location>
    <ligand>
        <name>heme</name>
        <dbReference type="ChEBI" id="CHEBI:30413"/>
    </ligand>
    <ligandPart>
        <name>Fe</name>
        <dbReference type="ChEBI" id="CHEBI:18248"/>
    </ligandPart>
</feature>
<keyword evidence="6" id="KW-0224">Dipeptidase</keyword>
<organism evidence="14 15">
    <name type="scientific">Aspergillus ustus</name>
    <dbReference type="NCBI Taxonomy" id="40382"/>
    <lineage>
        <taxon>Eukaryota</taxon>
        <taxon>Fungi</taxon>
        <taxon>Dikarya</taxon>
        <taxon>Ascomycota</taxon>
        <taxon>Pezizomycotina</taxon>
        <taxon>Eurotiomycetes</taxon>
        <taxon>Eurotiomycetidae</taxon>
        <taxon>Eurotiales</taxon>
        <taxon>Aspergillaceae</taxon>
        <taxon>Aspergillus</taxon>
        <taxon>Aspergillus subgen. Nidulantes</taxon>
    </lineage>
</organism>
<dbReference type="PANTHER" id="PTHR23501">
    <property type="entry name" value="MAJOR FACILITATOR SUPERFAMILY"/>
    <property type="match status" value="1"/>
</dbReference>
<evidence type="ECO:0000256" key="10">
    <source>
        <dbReference type="PIRSR" id="PIRSR602401-1"/>
    </source>
</evidence>
<gene>
    <name evidence="14" type="ORF">HK57_00101</name>
</gene>
<dbReference type="InterPro" id="IPR020846">
    <property type="entry name" value="MFS_dom"/>
</dbReference>
<dbReference type="PRINTS" id="PR00463">
    <property type="entry name" value="EP450I"/>
</dbReference>
<evidence type="ECO:0000256" key="11">
    <source>
        <dbReference type="SAM" id="MobiDB-lite"/>
    </source>
</evidence>
<dbReference type="Gene3D" id="3.10.490.10">
    <property type="entry name" value="Gamma-glutamyl cyclotransferase-like"/>
    <property type="match status" value="1"/>
</dbReference>
<evidence type="ECO:0000256" key="7">
    <source>
        <dbReference type="ARBA" id="ARBA00023002"/>
    </source>
</evidence>
<dbReference type="InterPro" id="IPR013024">
    <property type="entry name" value="GGCT-like"/>
</dbReference>
<feature type="transmembrane region" description="Helical" evidence="12">
    <location>
        <begin position="1225"/>
        <end position="1245"/>
    </location>
</feature>
<comment type="cofactor">
    <cofactor evidence="10">
        <name>heme</name>
        <dbReference type="ChEBI" id="CHEBI:30413"/>
    </cofactor>
</comment>
<dbReference type="GO" id="GO:0005886">
    <property type="term" value="C:plasma membrane"/>
    <property type="evidence" value="ECO:0007669"/>
    <property type="project" value="TreeGrafter"/>
</dbReference>
<dbReference type="InterPro" id="IPR001128">
    <property type="entry name" value="Cyt_P450"/>
</dbReference>
<comment type="similarity">
    <text evidence="2">Belongs to the major facilitator superfamily. TCR/Tet family.</text>
</comment>
<keyword evidence="6" id="KW-0378">Hydrolase</keyword>
<dbReference type="CDD" id="cd20615">
    <property type="entry name" value="CYP_GliC-like"/>
    <property type="match status" value="1"/>
</dbReference>